<evidence type="ECO:0000313" key="3">
    <source>
        <dbReference type="Proteomes" id="UP001519924"/>
    </source>
</evidence>
<protein>
    <submittedName>
        <fullName evidence="2">Uncharacterized protein</fullName>
    </submittedName>
</protein>
<keyword evidence="3" id="KW-1185">Reference proteome</keyword>
<feature type="signal peptide" evidence="1">
    <location>
        <begin position="1"/>
        <end position="19"/>
    </location>
</feature>
<reference evidence="2 3" key="1">
    <citation type="submission" date="2021-08" db="EMBL/GenBank/DDBJ databases">
        <title>Caldovatus sediminis gen. nov., sp. nov., a moderately thermophilic bacterium isolated from a hot spring.</title>
        <authorList>
            <person name="Hu C.-J."/>
            <person name="Li W.-J."/>
            <person name="Xian W.-D."/>
        </authorList>
    </citation>
    <scope>NUCLEOTIDE SEQUENCE [LARGE SCALE GENOMIC DNA]</scope>
    <source>
        <strain evidence="2 3">SYSU G05006</strain>
    </source>
</reference>
<evidence type="ECO:0000256" key="1">
    <source>
        <dbReference type="SAM" id="SignalP"/>
    </source>
</evidence>
<dbReference type="EMBL" id="JAHZUY010000003">
    <property type="protein sequence ID" value="MBW8268285.1"/>
    <property type="molecule type" value="Genomic_DNA"/>
</dbReference>
<dbReference type="RefSeq" id="WP_220115792.1">
    <property type="nucleotide sequence ID" value="NZ_JAHZUY010000003.1"/>
</dbReference>
<keyword evidence="1" id="KW-0732">Signal</keyword>
<proteinExistence type="predicted"/>
<comment type="caution">
    <text evidence="2">The sequence shown here is derived from an EMBL/GenBank/DDBJ whole genome shotgun (WGS) entry which is preliminary data.</text>
</comment>
<evidence type="ECO:0000313" key="2">
    <source>
        <dbReference type="EMBL" id="MBW8268285.1"/>
    </source>
</evidence>
<organism evidence="2 3">
    <name type="scientific">Caldovatus aquaticus</name>
    <dbReference type="NCBI Taxonomy" id="2865671"/>
    <lineage>
        <taxon>Bacteria</taxon>
        <taxon>Pseudomonadati</taxon>
        <taxon>Pseudomonadota</taxon>
        <taxon>Alphaproteobacteria</taxon>
        <taxon>Acetobacterales</taxon>
        <taxon>Roseomonadaceae</taxon>
        <taxon>Caldovatus</taxon>
    </lineage>
</organism>
<dbReference type="Proteomes" id="UP001519924">
    <property type="component" value="Unassembled WGS sequence"/>
</dbReference>
<accession>A0ABS7F0K2</accession>
<gene>
    <name evidence="2" type="ORF">K1J50_02175</name>
</gene>
<feature type="chain" id="PRO_5046111762" evidence="1">
    <location>
        <begin position="20"/>
        <end position="204"/>
    </location>
</feature>
<sequence length="204" mass="21564">MTWSFALSAGMAAASLGVAALQAGAQYSNARAQASIGRQMAALRREQLAIERDTVAVQARQQEVERQRRAGLTESSLRATAAAFGLDPYGSGTIATLEGENERQVMGDISAIRLLGAARQRQLLLSDRAAVLEHDSFAAMGRTAWIRPAATLLGAGLSVYQTWPVSAPEGGGGAPDNRQSLYRGLTDEQVAMIEPLTGRARGPV</sequence>
<name>A0ABS7F0K2_9PROT</name>